<dbReference type="Pfam" id="PF01965">
    <property type="entry name" value="DJ-1_PfpI"/>
    <property type="match status" value="1"/>
</dbReference>
<dbReference type="InterPro" id="IPR002818">
    <property type="entry name" value="DJ-1/PfpI"/>
</dbReference>
<evidence type="ECO:0000259" key="1">
    <source>
        <dbReference type="Pfam" id="PF01965"/>
    </source>
</evidence>
<feature type="domain" description="DJ-1/PfpI" evidence="1">
    <location>
        <begin position="4"/>
        <end position="148"/>
    </location>
</feature>
<protein>
    <submittedName>
        <fullName evidence="2">Thiazole biosynthesis protein ThiJ</fullName>
    </submittedName>
</protein>
<evidence type="ECO:0000313" key="3">
    <source>
        <dbReference type="Proteomes" id="UP000637643"/>
    </source>
</evidence>
<name>A0A917CQ90_9BACL</name>
<gene>
    <name evidence="2" type="ORF">GCM10010912_43940</name>
</gene>
<dbReference type="Gene3D" id="3.40.50.880">
    <property type="match status" value="1"/>
</dbReference>
<evidence type="ECO:0000313" key="2">
    <source>
        <dbReference type="EMBL" id="GGF94178.1"/>
    </source>
</evidence>
<dbReference type="Proteomes" id="UP000637643">
    <property type="component" value="Unassembled WGS sequence"/>
</dbReference>
<reference evidence="2" key="1">
    <citation type="journal article" date="2014" name="Int. J. Syst. Evol. Microbiol.">
        <title>Complete genome sequence of Corynebacterium casei LMG S-19264T (=DSM 44701T), isolated from a smear-ripened cheese.</title>
        <authorList>
            <consortium name="US DOE Joint Genome Institute (JGI-PGF)"/>
            <person name="Walter F."/>
            <person name="Albersmeier A."/>
            <person name="Kalinowski J."/>
            <person name="Ruckert C."/>
        </authorList>
    </citation>
    <scope>NUCLEOTIDE SEQUENCE</scope>
    <source>
        <strain evidence="2">CGMCC 1.16134</strain>
    </source>
</reference>
<dbReference type="SUPFAM" id="SSF52317">
    <property type="entry name" value="Class I glutamine amidotransferase-like"/>
    <property type="match status" value="1"/>
</dbReference>
<dbReference type="PANTHER" id="PTHR43130:SF3">
    <property type="entry name" value="HTH-TYPE TRANSCRIPTIONAL REGULATOR RV1931C"/>
    <property type="match status" value="1"/>
</dbReference>
<dbReference type="AlphaFoldDB" id="A0A917CQ90"/>
<keyword evidence="3" id="KW-1185">Reference proteome</keyword>
<accession>A0A917CQ90</accession>
<dbReference type="EMBL" id="BMKR01000021">
    <property type="protein sequence ID" value="GGF94178.1"/>
    <property type="molecule type" value="Genomic_DNA"/>
</dbReference>
<dbReference type="InterPro" id="IPR052158">
    <property type="entry name" value="INH-QAR"/>
</dbReference>
<reference evidence="2" key="2">
    <citation type="submission" date="2020-09" db="EMBL/GenBank/DDBJ databases">
        <authorList>
            <person name="Sun Q."/>
            <person name="Zhou Y."/>
        </authorList>
    </citation>
    <scope>NUCLEOTIDE SEQUENCE</scope>
    <source>
        <strain evidence="2">CGMCC 1.16134</strain>
    </source>
</reference>
<dbReference type="PANTHER" id="PTHR43130">
    <property type="entry name" value="ARAC-FAMILY TRANSCRIPTIONAL REGULATOR"/>
    <property type="match status" value="1"/>
</dbReference>
<organism evidence="2 3">
    <name type="scientific">Paenibacillus albidus</name>
    <dbReference type="NCBI Taxonomy" id="2041023"/>
    <lineage>
        <taxon>Bacteria</taxon>
        <taxon>Bacillati</taxon>
        <taxon>Bacillota</taxon>
        <taxon>Bacilli</taxon>
        <taxon>Bacillales</taxon>
        <taxon>Paenibacillaceae</taxon>
        <taxon>Paenibacillus</taxon>
    </lineage>
</organism>
<dbReference type="RefSeq" id="WP_189028690.1">
    <property type="nucleotide sequence ID" value="NZ_BMKR01000021.1"/>
</dbReference>
<sequence>MNTYVLIYNSFVQFEVVLAAYFMKTRSEVYTLGLQAAPAESCEGFSVNPAVTIADVDVSRIDLFIIPGGETADLVHHTGLLELIRTLHAAGKGIGAICGGVSVLRAAGILENKAYVDNESSPESPNVVAAGNIITAKANGYVDFALEIGRLMNIYKDEADLQETIDFFKYFKPV</sequence>
<dbReference type="InterPro" id="IPR029062">
    <property type="entry name" value="Class_I_gatase-like"/>
</dbReference>
<proteinExistence type="predicted"/>
<comment type="caution">
    <text evidence="2">The sequence shown here is derived from an EMBL/GenBank/DDBJ whole genome shotgun (WGS) entry which is preliminary data.</text>
</comment>